<keyword evidence="2" id="KW-1185">Reference proteome</keyword>
<protein>
    <submittedName>
        <fullName evidence="1">Peroxisome membrane protein</fullName>
    </submittedName>
</protein>
<evidence type="ECO:0000313" key="2">
    <source>
        <dbReference type="Proteomes" id="UP000814128"/>
    </source>
</evidence>
<dbReference type="Proteomes" id="UP000814128">
    <property type="component" value="Unassembled WGS sequence"/>
</dbReference>
<comment type="caution">
    <text evidence="1">The sequence shown here is derived from an EMBL/GenBank/DDBJ whole genome shotgun (WGS) entry which is preliminary data.</text>
</comment>
<gene>
    <name evidence="1" type="ORF">K488DRAFT_85570</name>
</gene>
<sequence length="364" mass="41471">MSSALARYEAFLVNNVQTLASLESTLRSVTWLLPGRFKDAELASESLAASLNLLSLYHDTILARIIQNEPKHKSLLPPSPHARYTRAWVDSNTRYRWTARALELVRFTQLLIEMGLRRKASERTRWRGIVLLEAIKAILRFILLRITRRPLVNSPIPEREIDPETLPLQSNTSSPTLAPSSPSQSPPATPEHLRNNHVPLPPHPLLTTPPPTKQTTPIEDYLLAKALTTSSVKMPTSLVKRLTTPKDWLSESLYILKPLIYASLLASDRQSNRPLMVSLALELISRNLRRIPSNSSALERSEYANRDRDLLWYLLRGSIWKTWTRPKLETFASMTANIPLVSLVSAILHDWIPLIDEYYYYTTS</sequence>
<organism evidence="1 2">
    <name type="scientific">Vararia minispora EC-137</name>
    <dbReference type="NCBI Taxonomy" id="1314806"/>
    <lineage>
        <taxon>Eukaryota</taxon>
        <taxon>Fungi</taxon>
        <taxon>Dikarya</taxon>
        <taxon>Basidiomycota</taxon>
        <taxon>Agaricomycotina</taxon>
        <taxon>Agaricomycetes</taxon>
        <taxon>Russulales</taxon>
        <taxon>Lachnocladiaceae</taxon>
        <taxon>Vararia</taxon>
    </lineage>
</organism>
<proteinExistence type="predicted"/>
<reference evidence="1" key="1">
    <citation type="submission" date="2021-02" db="EMBL/GenBank/DDBJ databases">
        <authorList>
            <consortium name="DOE Joint Genome Institute"/>
            <person name="Ahrendt S."/>
            <person name="Looney B.P."/>
            <person name="Miyauchi S."/>
            <person name="Morin E."/>
            <person name="Drula E."/>
            <person name="Courty P.E."/>
            <person name="Chicoki N."/>
            <person name="Fauchery L."/>
            <person name="Kohler A."/>
            <person name="Kuo A."/>
            <person name="Labutti K."/>
            <person name="Pangilinan J."/>
            <person name="Lipzen A."/>
            <person name="Riley R."/>
            <person name="Andreopoulos W."/>
            <person name="He G."/>
            <person name="Johnson J."/>
            <person name="Barry K.W."/>
            <person name="Grigoriev I.V."/>
            <person name="Nagy L."/>
            <person name="Hibbett D."/>
            <person name="Henrissat B."/>
            <person name="Matheny P.B."/>
            <person name="Labbe J."/>
            <person name="Martin F."/>
        </authorList>
    </citation>
    <scope>NUCLEOTIDE SEQUENCE</scope>
    <source>
        <strain evidence="1">EC-137</strain>
    </source>
</reference>
<dbReference type="EMBL" id="MU273537">
    <property type="protein sequence ID" value="KAI0032746.1"/>
    <property type="molecule type" value="Genomic_DNA"/>
</dbReference>
<evidence type="ECO:0000313" key="1">
    <source>
        <dbReference type="EMBL" id="KAI0032746.1"/>
    </source>
</evidence>
<accession>A0ACB8QMW9</accession>
<name>A0ACB8QMW9_9AGAM</name>
<reference evidence="1" key="2">
    <citation type="journal article" date="2022" name="New Phytol.">
        <title>Evolutionary transition to the ectomycorrhizal habit in the genomes of a hyperdiverse lineage of mushroom-forming fungi.</title>
        <authorList>
            <person name="Looney B."/>
            <person name="Miyauchi S."/>
            <person name="Morin E."/>
            <person name="Drula E."/>
            <person name="Courty P.E."/>
            <person name="Kohler A."/>
            <person name="Kuo A."/>
            <person name="LaButti K."/>
            <person name="Pangilinan J."/>
            <person name="Lipzen A."/>
            <person name="Riley R."/>
            <person name="Andreopoulos W."/>
            <person name="He G."/>
            <person name="Johnson J."/>
            <person name="Nolan M."/>
            <person name="Tritt A."/>
            <person name="Barry K.W."/>
            <person name="Grigoriev I.V."/>
            <person name="Nagy L.G."/>
            <person name="Hibbett D."/>
            <person name="Henrissat B."/>
            <person name="Matheny P.B."/>
            <person name="Labbe J."/>
            <person name="Martin F.M."/>
        </authorList>
    </citation>
    <scope>NUCLEOTIDE SEQUENCE</scope>
    <source>
        <strain evidence="1">EC-137</strain>
    </source>
</reference>